<dbReference type="EMBL" id="KZ155826">
    <property type="protein sequence ID" value="OUS44131.1"/>
    <property type="molecule type" value="Genomic_DNA"/>
</dbReference>
<keyword evidence="1" id="KW-0175">Coiled coil</keyword>
<feature type="compositionally biased region" description="Basic residues" evidence="2">
    <location>
        <begin position="224"/>
        <end position="234"/>
    </location>
</feature>
<organism evidence="3">
    <name type="scientific">Ostreococcus tauri</name>
    <name type="common">Marine green alga</name>
    <dbReference type="NCBI Taxonomy" id="70448"/>
    <lineage>
        <taxon>Eukaryota</taxon>
        <taxon>Viridiplantae</taxon>
        <taxon>Chlorophyta</taxon>
        <taxon>Mamiellophyceae</taxon>
        <taxon>Mamiellales</taxon>
        <taxon>Bathycoccaceae</taxon>
        <taxon>Ostreococcus</taxon>
    </lineage>
</organism>
<dbReference type="AlphaFoldDB" id="A0A1Y5I3V7"/>
<gene>
    <name evidence="3" type="ORF">BE221DRAFT_79378</name>
</gene>
<name>A0A1Y5I3V7_OSTTA</name>
<sequence length="234" mass="24643">MPSWRVEDVRSLADTLRDLARALEDAAAEASARAVDDGDGELALSVVRGTALAGNVAEALDAALERVREHAGEAFADVRATRRATKSVMRTRGGDGDDGSVDAEGDVDETFEDMFDAEGKPRRGAGRGMRYTLPGMNAMAMGELRGVLKKVGVKAAASEGDSETSGIEQRAEEAALSSGAEADGEASEVEAMNGDRREITSPVPSEAPKAEKPQWMIELAAKNAAKRAAQKQEP</sequence>
<reference evidence="3" key="1">
    <citation type="submission" date="2017-04" db="EMBL/GenBank/DDBJ databases">
        <title>Population genomics of picophytoplankton unveils novel chromosome hypervariability.</title>
        <authorList>
            <consortium name="DOE Joint Genome Institute"/>
            <person name="Blanc-Mathieu R."/>
            <person name="Krasovec M."/>
            <person name="Hebrard M."/>
            <person name="Yau S."/>
            <person name="Desgranges E."/>
            <person name="Martin J."/>
            <person name="Schackwitz W."/>
            <person name="Kuo A."/>
            <person name="Salin G."/>
            <person name="Donnadieu C."/>
            <person name="Desdevises Y."/>
            <person name="Sanchez-Ferandin S."/>
            <person name="Moreau H."/>
            <person name="Rivals E."/>
            <person name="Grigoriev I.V."/>
            <person name="Grimsley N."/>
            <person name="Eyre-Walker A."/>
            <person name="Piganeau G."/>
        </authorList>
    </citation>
    <scope>NUCLEOTIDE SEQUENCE [LARGE SCALE GENOMIC DNA]</scope>
    <source>
        <strain evidence="3">RCC 1115</strain>
    </source>
</reference>
<evidence type="ECO:0000313" key="3">
    <source>
        <dbReference type="EMBL" id="OUS44131.1"/>
    </source>
</evidence>
<feature type="region of interest" description="Disordered" evidence="2">
    <location>
        <begin position="157"/>
        <end position="234"/>
    </location>
</feature>
<protein>
    <submittedName>
        <fullName evidence="3">Uncharacterized protein</fullName>
    </submittedName>
</protein>
<feature type="coiled-coil region" evidence="1">
    <location>
        <begin position="6"/>
        <end position="33"/>
    </location>
</feature>
<evidence type="ECO:0000256" key="1">
    <source>
        <dbReference type="SAM" id="Coils"/>
    </source>
</evidence>
<evidence type="ECO:0000256" key="2">
    <source>
        <dbReference type="SAM" id="MobiDB-lite"/>
    </source>
</evidence>
<dbReference type="Proteomes" id="UP000195557">
    <property type="component" value="Unassembled WGS sequence"/>
</dbReference>
<proteinExistence type="predicted"/>
<accession>A0A1Y5I3V7</accession>